<dbReference type="Pfam" id="PF18139">
    <property type="entry name" value="LSDAT_euk"/>
    <property type="match status" value="1"/>
</dbReference>
<dbReference type="AlphaFoldDB" id="A0A2S2PJE0"/>
<gene>
    <name evidence="2" type="primary">trpm_2</name>
    <name evidence="2" type="ORF">g.128558</name>
</gene>
<keyword evidence="2" id="KW-0675">Receptor</keyword>
<feature type="domain" description="TRPM SLOG" evidence="1">
    <location>
        <begin position="95"/>
        <end position="318"/>
    </location>
</feature>
<reference evidence="2" key="1">
    <citation type="submission" date="2018-04" db="EMBL/GenBank/DDBJ databases">
        <title>Transcriptome of Schizaphis graminum biotype I.</title>
        <authorList>
            <person name="Scully E.D."/>
            <person name="Geib S.M."/>
            <person name="Palmer N.A."/>
            <person name="Koch K."/>
            <person name="Bradshaw J."/>
            <person name="Heng-Moss T."/>
            <person name="Sarath G."/>
        </authorList>
    </citation>
    <scope>NUCLEOTIDE SEQUENCE</scope>
</reference>
<dbReference type="PANTHER" id="PTHR13800">
    <property type="entry name" value="TRANSIENT RECEPTOR POTENTIAL CATION CHANNEL, SUBFAMILY M, MEMBER 6"/>
    <property type="match status" value="1"/>
</dbReference>
<dbReference type="GO" id="GO:0005261">
    <property type="term" value="F:monoatomic cation channel activity"/>
    <property type="evidence" value="ECO:0007669"/>
    <property type="project" value="TreeGrafter"/>
</dbReference>
<dbReference type="InterPro" id="IPR041491">
    <property type="entry name" value="TRPM_SLOG"/>
</dbReference>
<dbReference type="GO" id="GO:0030001">
    <property type="term" value="P:metal ion transport"/>
    <property type="evidence" value="ECO:0007669"/>
    <property type="project" value="TreeGrafter"/>
</dbReference>
<proteinExistence type="predicted"/>
<dbReference type="PANTHER" id="PTHR13800:SF1">
    <property type="entry name" value="TRANSIENT RECEPTOR POTENTIAL CATION CHANNEL TRPM"/>
    <property type="match status" value="1"/>
</dbReference>
<name>A0A2S2PJE0_SCHGA</name>
<evidence type="ECO:0000259" key="1">
    <source>
        <dbReference type="Pfam" id="PF18139"/>
    </source>
</evidence>
<dbReference type="GO" id="GO:0005886">
    <property type="term" value="C:plasma membrane"/>
    <property type="evidence" value="ECO:0007669"/>
    <property type="project" value="TreeGrafter"/>
</dbReference>
<evidence type="ECO:0000313" key="2">
    <source>
        <dbReference type="EMBL" id="MBY29525.1"/>
    </source>
</evidence>
<protein>
    <submittedName>
        <fullName evidence="2">Transient receptor potential cation channel trpm</fullName>
    </submittedName>
</protein>
<dbReference type="InterPro" id="IPR050927">
    <property type="entry name" value="TRPM"/>
</dbReference>
<organism evidence="2">
    <name type="scientific">Schizaphis graminum</name>
    <name type="common">Green bug aphid</name>
    <dbReference type="NCBI Taxonomy" id="13262"/>
    <lineage>
        <taxon>Eukaryota</taxon>
        <taxon>Metazoa</taxon>
        <taxon>Ecdysozoa</taxon>
        <taxon>Arthropoda</taxon>
        <taxon>Hexapoda</taxon>
        <taxon>Insecta</taxon>
        <taxon>Pterygota</taxon>
        <taxon>Neoptera</taxon>
        <taxon>Paraneoptera</taxon>
        <taxon>Hemiptera</taxon>
        <taxon>Sternorrhyncha</taxon>
        <taxon>Aphidomorpha</taxon>
        <taxon>Aphidoidea</taxon>
        <taxon>Aphididae</taxon>
        <taxon>Aphidini</taxon>
        <taxon>Schizaphis</taxon>
    </lineage>
</organism>
<accession>A0A2S2PJE0</accession>
<dbReference type="EMBL" id="GGMR01016906">
    <property type="protein sequence ID" value="MBY29525.1"/>
    <property type="molecule type" value="Transcribed_RNA"/>
</dbReference>
<sequence length="336" mass="37225">MISKINKSKKRQARSWVEALFQKRDCVTFIPSTTDKTRCSCGLSLTFHCGGGSGSVQLDPDNPNEVWSSLRHTVVSATDAYGTIEFQGGPHPTKAQYVRLSHDTRPETILHLFNREWGLELPKLLITIQGGKANFEIQPKLKKVLRKGLLKAAKTTGAWVFTGGTNTGVTRQVGDALLLDSQRPGRVVSIGIAPWGIIENNHELIGHNKDVPYHSISSPRSKLAVLNNRHTYFLLVDDGTSGRYGAEIELRKKLEKYISIQKLHPSAHYSTPVVSLVIEGGTHTIRAVLEYVTDTPPVPVVICDGSGRAADLLAFTHRWPIPFESDMQWIVADKLF</sequence>